<evidence type="ECO:0000259" key="13">
    <source>
        <dbReference type="PROSITE" id="PS51471"/>
    </source>
</evidence>
<dbReference type="InterPro" id="IPR045054">
    <property type="entry name" value="P4HA-like"/>
</dbReference>
<accession>A0A914LLD1</accession>
<dbReference type="GO" id="GO:0005506">
    <property type="term" value="F:iron ion binding"/>
    <property type="evidence" value="ECO:0007669"/>
    <property type="project" value="InterPro"/>
</dbReference>
<dbReference type="PANTHER" id="PTHR10869">
    <property type="entry name" value="PROLYL 4-HYDROXYLASE ALPHA SUBUNIT"/>
    <property type="match status" value="1"/>
</dbReference>
<dbReference type="Gene3D" id="6.10.140.1460">
    <property type="match status" value="1"/>
</dbReference>
<organism evidence="14 15">
    <name type="scientific">Meloidogyne incognita</name>
    <name type="common">Southern root-knot nematode worm</name>
    <name type="synonym">Oxyuris incognita</name>
    <dbReference type="NCBI Taxonomy" id="6306"/>
    <lineage>
        <taxon>Eukaryota</taxon>
        <taxon>Metazoa</taxon>
        <taxon>Ecdysozoa</taxon>
        <taxon>Nematoda</taxon>
        <taxon>Chromadorea</taxon>
        <taxon>Rhabditida</taxon>
        <taxon>Tylenchina</taxon>
        <taxon>Tylenchomorpha</taxon>
        <taxon>Tylenchoidea</taxon>
        <taxon>Meloidogynidae</taxon>
        <taxon>Meloidogyninae</taxon>
        <taxon>Meloidogyne</taxon>
        <taxon>Meloidogyne incognita group</taxon>
    </lineage>
</organism>
<dbReference type="AlphaFoldDB" id="A0A914LLD1"/>
<name>A0A914LLD1_MELIC</name>
<evidence type="ECO:0000256" key="6">
    <source>
        <dbReference type="ARBA" id="ARBA00022723"/>
    </source>
</evidence>
<keyword evidence="14" id="KW-1185">Reference proteome</keyword>
<comment type="function">
    <text evidence="2">Catalyzes the post-translational formation of 4-hydroxyproline in -Xaa-Pro-Gly- sequences in collagens and other proteins.</text>
</comment>
<evidence type="ECO:0000256" key="4">
    <source>
        <dbReference type="ARBA" id="ARBA00006511"/>
    </source>
</evidence>
<keyword evidence="7" id="KW-0256">Endoplasmic reticulum</keyword>
<dbReference type="WBParaSite" id="Minc3s00629g15332">
    <property type="protein sequence ID" value="Minc3s00629g15332"/>
    <property type="gene ID" value="Minc3s00629g15332"/>
</dbReference>
<dbReference type="EC" id="1.14.11.2" evidence="5"/>
<comment type="subcellular location">
    <subcellularLocation>
        <location evidence="3">Endoplasmic reticulum lumen</location>
    </subcellularLocation>
</comment>
<reference evidence="15" key="1">
    <citation type="submission" date="2022-11" db="UniProtKB">
        <authorList>
            <consortium name="WormBaseParasite"/>
        </authorList>
    </citation>
    <scope>IDENTIFICATION</scope>
</reference>
<evidence type="ECO:0000256" key="9">
    <source>
        <dbReference type="ARBA" id="ARBA00022964"/>
    </source>
</evidence>
<sequence length="877" mass="102384">MYILFLKKVIKKLAKTWEEISKEIQSDLAENYLKNISKQRETRFPTEADLNGAIQGLLRLQDTYKLKTKDLANGIVEDVNINRQMDAKVCYEIGLAAYNEEDYYHSILWMEEANERYYLLEKESTEINKSDILNILSISLYKQGNLKRALIINDKLIELDDDSVDIDDQLLYESLCRDEVSLNVTEISKLYCYYKMDLPFLRLAPIKVEIIRFEPLAVIFRNIIANEEIEILKKLSKPKLRQAEVQDPKTGNPMTASYRISKSAWLRNNENPTTELLDKRIGMMTSLDMGRTEQLQIGNYGIGGHYESHYDFALENEAITETSINSISNGNRIGTVLFYLSTPEKGGYTVFTDLKTVAKPTKNDALFWYNLWRSGKGDMRTRHAACPVLLGDKWVSNSWLHERGQEFVRPCGLDPSIQERYVGDLGELFASSAELQQLVHVEKEIPKIIENYILLENKRLENLKSMANKYLKEESELFELEPKSVLNPLNAFKVIKKLAKTWKEISKEIQSDLAENYLKNISKQRETRFPTEEDLNGAIQGLLRLQDTYKLKTKDLANGIVEDININKQMDAKDCYEIGLAAYNEEDYYHSILWMEEANERYYLLEKESTEINKSDILNILSISLYKQGNLKRALIINDKLIELDPLYPNATNNSKLYEQELLANGVNEEDFRLNIPPLNNTRIVSVYEELCRGENEINVTEISKLYCYYKMDRPFLRLAPIKVEIIRFEPLAVIFRNIVYDEEIEIMQNISLPKLQRFTLLDHTTQKLRFTKDRTSSFRVRPSRVEYEYTRLDLSAFIQLYSYSILKVLVLGITRTRKFILGILGMNRVFLCPYLRRNKEDFWFKDLPNFPKFSPAALKKEEILSFQISQNFRLRR</sequence>
<evidence type="ECO:0000256" key="7">
    <source>
        <dbReference type="ARBA" id="ARBA00022824"/>
    </source>
</evidence>
<evidence type="ECO:0000256" key="10">
    <source>
        <dbReference type="ARBA" id="ARBA00023002"/>
    </source>
</evidence>
<comment type="similarity">
    <text evidence="4">Belongs to the P4HA family.</text>
</comment>
<dbReference type="Gene3D" id="2.60.120.620">
    <property type="entry name" value="q2cbj1_9rhob like domain"/>
    <property type="match status" value="1"/>
</dbReference>
<keyword evidence="9" id="KW-0223">Dioxygenase</keyword>
<feature type="domain" description="Fe2OG dioxygenase" evidence="13">
    <location>
        <begin position="291"/>
        <end position="402"/>
    </location>
</feature>
<comment type="cofactor">
    <cofactor evidence="1">
        <name>L-ascorbate</name>
        <dbReference type="ChEBI" id="CHEBI:38290"/>
    </cofactor>
</comment>
<dbReference type="PROSITE" id="PS51471">
    <property type="entry name" value="FE2OG_OXY"/>
    <property type="match status" value="1"/>
</dbReference>
<keyword evidence="11" id="KW-0408">Iron</keyword>
<dbReference type="FunFam" id="2.60.120.620:FF:000001">
    <property type="entry name" value="Prolyl 4-hydroxylase subunit alpha 2"/>
    <property type="match status" value="1"/>
</dbReference>
<evidence type="ECO:0000313" key="14">
    <source>
        <dbReference type="Proteomes" id="UP000887563"/>
    </source>
</evidence>
<evidence type="ECO:0000256" key="11">
    <source>
        <dbReference type="ARBA" id="ARBA00023004"/>
    </source>
</evidence>
<dbReference type="Pfam" id="PF23558">
    <property type="entry name" value="TPR_P4H"/>
    <property type="match status" value="2"/>
</dbReference>
<dbReference type="GO" id="GO:0031418">
    <property type="term" value="F:L-ascorbic acid binding"/>
    <property type="evidence" value="ECO:0007669"/>
    <property type="project" value="UniProtKB-KW"/>
</dbReference>
<evidence type="ECO:0000256" key="8">
    <source>
        <dbReference type="ARBA" id="ARBA00022896"/>
    </source>
</evidence>
<keyword evidence="8" id="KW-0847">Vitamin C</keyword>
<dbReference type="Proteomes" id="UP000887563">
    <property type="component" value="Unplaced"/>
</dbReference>
<dbReference type="InterPro" id="IPR044862">
    <property type="entry name" value="Pro_4_hyd_alph_FE2OG_OXY"/>
</dbReference>
<dbReference type="GO" id="GO:0004656">
    <property type="term" value="F:procollagen-proline 4-dioxygenase activity"/>
    <property type="evidence" value="ECO:0007669"/>
    <property type="project" value="UniProtKB-EC"/>
</dbReference>
<dbReference type="SMART" id="SM00702">
    <property type="entry name" value="P4Hc"/>
    <property type="match status" value="1"/>
</dbReference>
<dbReference type="InterPro" id="IPR013547">
    <property type="entry name" value="P4H_N"/>
</dbReference>
<keyword evidence="6" id="KW-0479">Metal-binding</keyword>
<dbReference type="InterPro" id="IPR059068">
    <property type="entry name" value="TPR_P4H"/>
</dbReference>
<evidence type="ECO:0000256" key="2">
    <source>
        <dbReference type="ARBA" id="ARBA00002035"/>
    </source>
</evidence>
<dbReference type="SUPFAM" id="SSF48452">
    <property type="entry name" value="TPR-like"/>
    <property type="match status" value="2"/>
</dbReference>
<dbReference type="Gene3D" id="1.25.40.10">
    <property type="entry name" value="Tetratricopeptide repeat domain"/>
    <property type="match status" value="2"/>
</dbReference>
<keyword evidence="12" id="KW-0325">Glycoprotein</keyword>
<protein>
    <recommendedName>
        <fullName evidence="5">procollagen-proline 4-dioxygenase</fullName>
        <ecNumber evidence="5">1.14.11.2</ecNumber>
    </recommendedName>
</protein>
<dbReference type="GO" id="GO:0005788">
    <property type="term" value="C:endoplasmic reticulum lumen"/>
    <property type="evidence" value="ECO:0007669"/>
    <property type="project" value="UniProtKB-SubCell"/>
</dbReference>
<evidence type="ECO:0000256" key="3">
    <source>
        <dbReference type="ARBA" id="ARBA00004319"/>
    </source>
</evidence>
<dbReference type="InterPro" id="IPR006620">
    <property type="entry name" value="Pro_4_hyd_alph"/>
</dbReference>
<evidence type="ECO:0000256" key="12">
    <source>
        <dbReference type="ARBA" id="ARBA00023180"/>
    </source>
</evidence>
<dbReference type="Pfam" id="PF13640">
    <property type="entry name" value="2OG-FeII_Oxy_3"/>
    <property type="match status" value="1"/>
</dbReference>
<proteinExistence type="inferred from homology"/>
<dbReference type="PANTHER" id="PTHR10869:SF244">
    <property type="entry name" value="PROLYL 4-HYDROXYLASE SUBUNIT ALPHA-2"/>
    <property type="match status" value="1"/>
</dbReference>
<evidence type="ECO:0000256" key="5">
    <source>
        <dbReference type="ARBA" id="ARBA00012269"/>
    </source>
</evidence>
<dbReference type="InterPro" id="IPR005123">
    <property type="entry name" value="Oxoglu/Fe-dep_dioxygenase_dom"/>
</dbReference>
<dbReference type="FunFam" id="1.25.40.10:FF:000006">
    <property type="entry name" value="Prolyl 4-hydroxylase subunit alpha 2"/>
    <property type="match status" value="2"/>
</dbReference>
<evidence type="ECO:0000256" key="1">
    <source>
        <dbReference type="ARBA" id="ARBA00001961"/>
    </source>
</evidence>
<keyword evidence="10" id="KW-0560">Oxidoreductase</keyword>
<evidence type="ECO:0000313" key="15">
    <source>
        <dbReference type="WBParaSite" id="Minc3s00629g15332"/>
    </source>
</evidence>
<dbReference type="InterPro" id="IPR011990">
    <property type="entry name" value="TPR-like_helical_dom_sf"/>
</dbReference>
<dbReference type="Pfam" id="PF08336">
    <property type="entry name" value="P4Ha_N"/>
    <property type="match status" value="2"/>
</dbReference>